<organism evidence="5 6">
    <name type="scientific">Natronoarchaeum philippinense</name>
    <dbReference type="NCBI Taxonomy" id="558529"/>
    <lineage>
        <taxon>Archaea</taxon>
        <taxon>Methanobacteriati</taxon>
        <taxon>Methanobacteriota</taxon>
        <taxon>Stenosarchaea group</taxon>
        <taxon>Halobacteria</taxon>
        <taxon>Halobacteriales</taxon>
        <taxon>Natronoarchaeaceae</taxon>
    </lineage>
</organism>
<feature type="domain" description="DUF8186" evidence="4">
    <location>
        <begin position="429"/>
        <end position="518"/>
    </location>
</feature>
<dbReference type="Pfam" id="PF26590">
    <property type="entry name" value="DUF8186_M"/>
    <property type="match status" value="1"/>
</dbReference>
<name>A0A285P2F4_NATPI</name>
<keyword evidence="1" id="KW-0812">Transmembrane</keyword>
<dbReference type="Pfam" id="PF26589">
    <property type="entry name" value="DUF8186"/>
    <property type="match status" value="1"/>
</dbReference>
<evidence type="ECO:0000259" key="2">
    <source>
        <dbReference type="Pfam" id="PF26589"/>
    </source>
</evidence>
<dbReference type="Proteomes" id="UP000219453">
    <property type="component" value="Unassembled WGS sequence"/>
</dbReference>
<evidence type="ECO:0000259" key="3">
    <source>
        <dbReference type="Pfam" id="PF26590"/>
    </source>
</evidence>
<proteinExistence type="predicted"/>
<evidence type="ECO:0000313" key="5">
    <source>
        <dbReference type="EMBL" id="SNZ15333.1"/>
    </source>
</evidence>
<sequence>MARAVRVCVALGLLAAVGSVPLVSGDPPSDPAHGVNETTFPLLWSGDADGEAAVTTGENATSAYEELAAYTDVPFAEPPDDVTRWNRGEHAAFPETSHNTSIHPPTAELAHGAFLKDAYVDVFAISPSTRARLAPDERPLYVAPDGRVLATIDYRVATPSTRLDNETRTTWTVSDHHIDDTRLLVDDTLETSRAGSHTPTLGYDSLDEYDGTTHTLRVEADISVTLRRETETCTDGETASTCELEQSTVEFPVEQLTVSHTVDVSVQELTISGVRTRYPNGDLGIATFTSDPWRGFTIGESTVTGVWQFYSARDESWESLVWSTGDGDEIQHSPVHPLHVAAFPSATGPSATPRATSTLLDTYGIERNPPELPPDVALDVVARPYTASYGIVTRIDASDSTPDVLTSAGLVSGVETDNPVDSVYEVPTNESTLSLAVENATDEQVTVTVTLEDAETGVPINTTGELDSVVINGQPVNTDDEGTATLTMPRTAGGITARYEPGPWWRTSHAYVGDTDTVYVDGGAIALLQTLYRMAIPIVSILFAVYLLERTTGWRILRSRRP</sequence>
<protein>
    <submittedName>
        <fullName evidence="5">Uncharacterized protein</fullName>
    </submittedName>
</protein>
<keyword evidence="1" id="KW-0472">Membrane</keyword>
<accession>A0A285P2F4</accession>
<keyword evidence="1" id="KW-1133">Transmembrane helix</keyword>
<feature type="domain" description="DUF8186" evidence="2">
    <location>
        <begin position="92"/>
        <end position="266"/>
    </location>
</feature>
<evidence type="ECO:0000259" key="4">
    <source>
        <dbReference type="Pfam" id="PF26591"/>
    </source>
</evidence>
<evidence type="ECO:0000256" key="1">
    <source>
        <dbReference type="SAM" id="Phobius"/>
    </source>
</evidence>
<feature type="domain" description="DUF8186" evidence="3">
    <location>
        <begin position="271"/>
        <end position="416"/>
    </location>
</feature>
<evidence type="ECO:0000313" key="6">
    <source>
        <dbReference type="Proteomes" id="UP000219453"/>
    </source>
</evidence>
<feature type="transmembrane region" description="Helical" evidence="1">
    <location>
        <begin position="531"/>
        <end position="548"/>
    </location>
</feature>
<dbReference type="InterPro" id="IPR058911">
    <property type="entry name" value="DUF8186_C"/>
</dbReference>
<dbReference type="InterPro" id="IPR058499">
    <property type="entry name" value="DUF8186"/>
</dbReference>
<gene>
    <name evidence="5" type="ORF">SAMN06269185_2460</name>
</gene>
<dbReference type="Pfam" id="PF26591">
    <property type="entry name" value="DUF8186_C"/>
    <property type="match status" value="1"/>
</dbReference>
<reference evidence="5 6" key="1">
    <citation type="submission" date="2017-09" db="EMBL/GenBank/DDBJ databases">
        <authorList>
            <person name="Ehlers B."/>
            <person name="Leendertz F.H."/>
        </authorList>
    </citation>
    <scope>NUCLEOTIDE SEQUENCE [LARGE SCALE GENOMIC DNA]</scope>
    <source>
        <strain evidence="5 6">DSM 27208</strain>
    </source>
</reference>
<keyword evidence="6" id="KW-1185">Reference proteome</keyword>
<dbReference type="EMBL" id="OBEJ01000003">
    <property type="protein sequence ID" value="SNZ15333.1"/>
    <property type="molecule type" value="Genomic_DNA"/>
</dbReference>
<dbReference type="AlphaFoldDB" id="A0A285P2F4"/>
<dbReference type="InterPro" id="IPR058910">
    <property type="entry name" value="DUF8186_M"/>
</dbReference>